<feature type="domain" description="Transketolase-like C-terminal" evidence="3">
    <location>
        <begin position="1"/>
        <end position="87"/>
    </location>
</feature>
<dbReference type="Pfam" id="PF22613">
    <property type="entry name" value="Transketolase_C_1"/>
    <property type="match status" value="1"/>
</dbReference>
<sequence length="98" mass="10705">MEAQEQLANDDIDVSVVSLPSFDRFEQQSEAYKESVLPSGVTKRLGIEAGASFGWHKYVKDDGALLTIDRFGASAPGGRVLEEYGFTANNVVSIFKTM</sequence>
<gene>
    <name evidence="4" type="ORF">GCM10025885_07700</name>
</gene>
<accession>A0AA37XKB6</accession>
<protein>
    <recommendedName>
        <fullName evidence="3">Transketolase-like C-terminal domain-containing protein</fullName>
    </recommendedName>
</protein>
<evidence type="ECO:0000313" key="4">
    <source>
        <dbReference type="EMBL" id="GMA71721.1"/>
    </source>
</evidence>
<evidence type="ECO:0000256" key="1">
    <source>
        <dbReference type="ARBA" id="ARBA00022723"/>
    </source>
</evidence>
<evidence type="ECO:0000256" key="2">
    <source>
        <dbReference type="ARBA" id="ARBA00022842"/>
    </source>
</evidence>
<keyword evidence="2" id="KW-0460">Magnesium</keyword>
<proteinExistence type="predicted"/>
<dbReference type="GO" id="GO:0005829">
    <property type="term" value="C:cytosol"/>
    <property type="evidence" value="ECO:0007669"/>
    <property type="project" value="TreeGrafter"/>
</dbReference>
<evidence type="ECO:0000313" key="5">
    <source>
        <dbReference type="Proteomes" id="UP001157039"/>
    </source>
</evidence>
<dbReference type="Gene3D" id="3.40.50.920">
    <property type="match status" value="1"/>
</dbReference>
<keyword evidence="1" id="KW-0479">Metal-binding</keyword>
<dbReference type="InterPro" id="IPR055152">
    <property type="entry name" value="Transketolase-like_C_2"/>
</dbReference>
<dbReference type="SUPFAM" id="SSF52922">
    <property type="entry name" value="TK C-terminal domain-like"/>
    <property type="match status" value="1"/>
</dbReference>
<comment type="caution">
    <text evidence="4">The sequence shown here is derived from an EMBL/GenBank/DDBJ whole genome shotgun (WGS) entry which is preliminary data.</text>
</comment>
<dbReference type="InterPro" id="IPR009014">
    <property type="entry name" value="Transketo_C/PFOR_II"/>
</dbReference>
<dbReference type="GO" id="GO:0006098">
    <property type="term" value="P:pentose-phosphate shunt"/>
    <property type="evidence" value="ECO:0007669"/>
    <property type="project" value="TreeGrafter"/>
</dbReference>
<name>A0AA37XKB6_9ENTE</name>
<dbReference type="Proteomes" id="UP001157039">
    <property type="component" value="Unassembled WGS sequence"/>
</dbReference>
<organism evidence="4 5">
    <name type="scientific">Tetragenococcus osmophilus</name>
    <dbReference type="NCBI Taxonomy" id="526944"/>
    <lineage>
        <taxon>Bacteria</taxon>
        <taxon>Bacillati</taxon>
        <taxon>Bacillota</taxon>
        <taxon>Bacilli</taxon>
        <taxon>Lactobacillales</taxon>
        <taxon>Enterococcaceae</taxon>
        <taxon>Tetragenococcus</taxon>
    </lineage>
</organism>
<reference evidence="4 5" key="1">
    <citation type="journal article" date="2014" name="Int. J. Syst. Evol. Microbiol.">
        <title>Complete genome sequence of Corynebacterium casei LMG S-19264T (=DSM 44701T), isolated from a smear-ripened cheese.</title>
        <authorList>
            <consortium name="US DOE Joint Genome Institute (JGI-PGF)"/>
            <person name="Walter F."/>
            <person name="Albersmeier A."/>
            <person name="Kalinowski J."/>
            <person name="Ruckert C."/>
        </authorList>
    </citation>
    <scope>NUCLEOTIDE SEQUENCE [LARGE SCALE GENOMIC DNA]</scope>
    <source>
        <strain evidence="4 5">NBRC 114545</strain>
    </source>
</reference>
<dbReference type="AlphaFoldDB" id="A0AA37XKB6"/>
<dbReference type="PANTHER" id="PTHR43522">
    <property type="entry name" value="TRANSKETOLASE"/>
    <property type="match status" value="1"/>
</dbReference>
<dbReference type="GO" id="GO:0004802">
    <property type="term" value="F:transketolase activity"/>
    <property type="evidence" value="ECO:0007669"/>
    <property type="project" value="TreeGrafter"/>
</dbReference>
<evidence type="ECO:0000259" key="3">
    <source>
        <dbReference type="Pfam" id="PF22613"/>
    </source>
</evidence>
<dbReference type="InterPro" id="IPR033247">
    <property type="entry name" value="Transketolase_fam"/>
</dbReference>
<dbReference type="GO" id="GO:0046872">
    <property type="term" value="F:metal ion binding"/>
    <property type="evidence" value="ECO:0007669"/>
    <property type="project" value="UniProtKB-KW"/>
</dbReference>
<dbReference type="EMBL" id="BSUW01000001">
    <property type="protein sequence ID" value="GMA71721.1"/>
    <property type="molecule type" value="Genomic_DNA"/>
</dbReference>
<dbReference type="PANTHER" id="PTHR43522:SF2">
    <property type="entry name" value="TRANSKETOLASE 1-RELATED"/>
    <property type="match status" value="1"/>
</dbReference>